<gene>
    <name evidence="2" type="ORF">DOFOFD_05900</name>
</gene>
<organism evidence="2 3">
    <name type="scientific">Sorlinia euscelidii</name>
    <dbReference type="NCBI Taxonomy" id="3081148"/>
    <lineage>
        <taxon>Bacteria</taxon>
        <taxon>Pseudomonadati</taxon>
        <taxon>Pseudomonadota</taxon>
        <taxon>Alphaproteobacteria</taxon>
        <taxon>Acetobacterales</taxon>
        <taxon>Acetobacteraceae</taxon>
        <taxon>Sorlinia</taxon>
    </lineage>
</organism>
<evidence type="ECO:0000256" key="1">
    <source>
        <dbReference type="SAM" id="MobiDB-lite"/>
    </source>
</evidence>
<accession>A0ABU7U250</accession>
<reference evidence="2 3" key="1">
    <citation type="submission" date="2023-10" db="EMBL/GenBank/DDBJ databases">
        <title>Sorlinia euscelidii gen. nov., sp. nov., an acetic acid bacteria isolated from the gut of Euscelidius variegatus emitter.</title>
        <authorList>
            <person name="Michoud G."/>
            <person name="Marasco R."/>
            <person name="Seferji K."/>
            <person name="Gonella E."/>
            <person name="Garuglieri E."/>
            <person name="Alma A."/>
            <person name="Mapelli F."/>
            <person name="Borin S."/>
            <person name="Daffonchio D."/>
            <person name="Crotti E."/>
        </authorList>
    </citation>
    <scope>NUCLEOTIDE SEQUENCE [LARGE SCALE GENOMIC DNA]</scope>
    <source>
        <strain evidence="2 3">EV16P</strain>
    </source>
</reference>
<dbReference type="RefSeq" id="WP_394819460.1">
    <property type="nucleotide sequence ID" value="NZ_JAWJZY010000002.1"/>
</dbReference>
<keyword evidence="3" id="KW-1185">Reference proteome</keyword>
<dbReference type="EMBL" id="JAWJZY010000002">
    <property type="protein sequence ID" value="MEE8658540.1"/>
    <property type="molecule type" value="Genomic_DNA"/>
</dbReference>
<comment type="caution">
    <text evidence="2">The sequence shown here is derived from an EMBL/GenBank/DDBJ whole genome shotgun (WGS) entry which is preliminary data.</text>
</comment>
<name>A0ABU7U250_9PROT</name>
<dbReference type="Proteomes" id="UP001312908">
    <property type="component" value="Unassembled WGS sequence"/>
</dbReference>
<feature type="region of interest" description="Disordered" evidence="1">
    <location>
        <begin position="1"/>
        <end position="27"/>
    </location>
</feature>
<protein>
    <submittedName>
        <fullName evidence="2">Uncharacterized protein</fullName>
    </submittedName>
</protein>
<evidence type="ECO:0000313" key="3">
    <source>
        <dbReference type="Proteomes" id="UP001312908"/>
    </source>
</evidence>
<proteinExistence type="predicted"/>
<evidence type="ECO:0000313" key="2">
    <source>
        <dbReference type="EMBL" id="MEE8658540.1"/>
    </source>
</evidence>
<sequence>MAKSTKFQKGAPRPPGAGRKKGSTNKTTAQIREMARMHAEEAIETLVEMIRDSDTDSARIAAIKELLDRGLGKATAHHELTGADGAALMPVTINMRPLPDPKQAPED</sequence>